<dbReference type="InterPro" id="IPR002885">
    <property type="entry name" value="PPR_rpt"/>
</dbReference>
<dbReference type="NCBIfam" id="TIGR00756">
    <property type="entry name" value="PPR"/>
    <property type="match status" value="5"/>
</dbReference>
<dbReference type="Gene3D" id="1.25.40.10">
    <property type="entry name" value="Tetratricopeptide repeat domain"/>
    <property type="match status" value="5"/>
</dbReference>
<reference evidence="3" key="1">
    <citation type="submission" date="2021-01" db="EMBL/GenBank/DDBJ databases">
        <authorList>
            <person name="Bezrukov I."/>
        </authorList>
    </citation>
    <scope>NUCLEOTIDE SEQUENCE</scope>
</reference>
<dbReference type="Proteomes" id="UP000682877">
    <property type="component" value="Chromosome 3"/>
</dbReference>
<feature type="repeat" description="PPR" evidence="2">
    <location>
        <begin position="642"/>
        <end position="676"/>
    </location>
</feature>
<dbReference type="Pfam" id="PF12854">
    <property type="entry name" value="PPR_1"/>
    <property type="match status" value="1"/>
</dbReference>
<dbReference type="EMBL" id="LR999453">
    <property type="protein sequence ID" value="CAE5968057.1"/>
    <property type="molecule type" value="Genomic_DNA"/>
</dbReference>
<dbReference type="InterPro" id="IPR011990">
    <property type="entry name" value="TPR-like_helical_dom_sf"/>
</dbReference>
<evidence type="ECO:0000256" key="2">
    <source>
        <dbReference type="PROSITE-ProRule" id="PRU00708"/>
    </source>
</evidence>
<dbReference type="PANTHER" id="PTHR47604:SF2">
    <property type="entry name" value="ADENYLYL CYCLASE"/>
    <property type="match status" value="1"/>
</dbReference>
<keyword evidence="4" id="KW-1185">Reference proteome</keyword>
<sequence>MQYLSYSRKIARVLKPLALIETDVRFLSNASHVVQWPSHRSLSYSAFPGKMDTCNQLYAQSPMTGLMMLRANFSSEAKHVENPTEAVKELHGKILDSVNVKRSMPPNAWLWSLIENCRNEDDVSFLFDVLQNLRRFRLSNLRIHDNFNCNLCQQVAKSCVRVGAINHGKRALWKHNVHGLTPSVASAHHLLSYALEHKDAKLMDEVMKLLKINNLPLQPGTADLVFRICHDTDNWDLLAKYSKKFCKSGVKLRKTTFDVWMEFAAKRGDTESLWNVDKLRSESYTQHTLSGAFSCAKGFLLEHKPEEAAAVIQIICQAYPDEKKSALEAEFKKLVNEWPVDIIKHQNEEDKKAVAASLKSDIPAMVNALMNLEEHLSLGEFHVSNLIKNHISRGSPIQALVLYHGIRHRGVYFPGWIPLILKACACVVPRVFLGKLLHSESIKFGVCSDVMVGSSLISMYGKCGCVVSARKVFDEMPERNVATWNAIIGGYMGNGDAVSASGLFEEISVCRNTVTWIEMIKGYGKRKEIEKARELFERMPFELKNVKTWSVMLGVYVGNRKMEDAWKFFEDIPEKNSFVWSLMISGYFRIGDVHEATATFYRVFARDLVIWNTLITGYAQNGYSDDAIDAFYNMQGEGYEPDAVTVSSVLSACAQSGRLDVGREVHSLINRKGIELNQFVSNALIDMYAKCGDLENATSVFESFSLRSLACWNSMISCLAIHGKGKEALEMFRTMESLDLKPDEITFLAVLIACVHGGFLMEGLKIFSEMKTQDVKPNVKHFGCLIHLLGRSGKLKEAYRLVKEMPVKPNDTVLGALLGACKVHKDTEMAEQVMKIIETAGNSDSENHLASISNLYAHTERWETAEALRVEMEKRGLEKSPGLSSVVLI</sequence>
<dbReference type="Pfam" id="PF13041">
    <property type="entry name" value="PPR_2"/>
    <property type="match status" value="2"/>
</dbReference>
<gene>
    <name evidence="3" type="ORF">AARE701A_LOCUS7795</name>
</gene>
<feature type="repeat" description="PPR" evidence="2">
    <location>
        <begin position="512"/>
        <end position="542"/>
    </location>
</feature>
<dbReference type="FunFam" id="1.25.40.10:FF:000345">
    <property type="entry name" value="Pentatricopeptide repeat-containing protein"/>
    <property type="match status" value="1"/>
</dbReference>
<keyword evidence="1" id="KW-0677">Repeat</keyword>
<proteinExistence type="predicted"/>
<evidence type="ECO:0000256" key="1">
    <source>
        <dbReference type="ARBA" id="ARBA00022737"/>
    </source>
</evidence>
<protein>
    <recommendedName>
        <fullName evidence="5">Pentatricopeptide repeat-containing protein</fullName>
    </recommendedName>
</protein>
<evidence type="ECO:0000313" key="4">
    <source>
        <dbReference type="Proteomes" id="UP000682877"/>
    </source>
</evidence>
<accession>A0A8S2A0U1</accession>
<feature type="repeat" description="PPR" evidence="2">
    <location>
        <begin position="743"/>
        <end position="777"/>
    </location>
</feature>
<feature type="repeat" description="PPR" evidence="2">
    <location>
        <begin position="545"/>
        <end position="579"/>
    </location>
</feature>
<organism evidence="3 4">
    <name type="scientific">Arabidopsis arenosa</name>
    <name type="common">Sand rock-cress</name>
    <name type="synonym">Cardaminopsis arenosa</name>
    <dbReference type="NCBI Taxonomy" id="38785"/>
    <lineage>
        <taxon>Eukaryota</taxon>
        <taxon>Viridiplantae</taxon>
        <taxon>Streptophyta</taxon>
        <taxon>Embryophyta</taxon>
        <taxon>Tracheophyta</taxon>
        <taxon>Spermatophyta</taxon>
        <taxon>Magnoliopsida</taxon>
        <taxon>eudicotyledons</taxon>
        <taxon>Gunneridae</taxon>
        <taxon>Pentapetalae</taxon>
        <taxon>rosids</taxon>
        <taxon>malvids</taxon>
        <taxon>Brassicales</taxon>
        <taxon>Brassicaceae</taxon>
        <taxon>Camelineae</taxon>
        <taxon>Arabidopsis</taxon>
    </lineage>
</organism>
<dbReference type="AlphaFoldDB" id="A0A8S2A0U1"/>
<evidence type="ECO:0000313" key="3">
    <source>
        <dbReference type="EMBL" id="CAE5968057.1"/>
    </source>
</evidence>
<dbReference type="Pfam" id="PF01535">
    <property type="entry name" value="PPR"/>
    <property type="match status" value="6"/>
</dbReference>
<dbReference type="FunFam" id="1.25.40.10:FF:001549">
    <property type="entry name" value="Pentatricopeptide repeat-containing protein At3g21470"/>
    <property type="match status" value="1"/>
</dbReference>
<dbReference type="SUPFAM" id="SSF48452">
    <property type="entry name" value="TPR-like"/>
    <property type="match status" value="1"/>
</dbReference>
<dbReference type="Pfam" id="PF20431">
    <property type="entry name" value="E_motif"/>
    <property type="match status" value="1"/>
</dbReference>
<dbReference type="PROSITE" id="PS51375">
    <property type="entry name" value="PPR"/>
    <property type="match status" value="7"/>
</dbReference>
<feature type="repeat" description="PPR" evidence="2">
    <location>
        <begin position="607"/>
        <end position="641"/>
    </location>
</feature>
<evidence type="ECO:0008006" key="5">
    <source>
        <dbReference type="Google" id="ProtNLM"/>
    </source>
</evidence>
<feature type="repeat" description="PPR" evidence="2">
    <location>
        <begin position="449"/>
        <end position="483"/>
    </location>
</feature>
<dbReference type="InterPro" id="IPR046848">
    <property type="entry name" value="E_motif"/>
</dbReference>
<name>A0A8S2A0U1_ARAAE</name>
<dbReference type="PANTHER" id="PTHR47604">
    <property type="entry name" value="ADENYLYL CYCLASE"/>
    <property type="match status" value="1"/>
</dbReference>
<feature type="repeat" description="PPR" evidence="2">
    <location>
        <begin position="708"/>
        <end position="742"/>
    </location>
</feature>